<feature type="compositionally biased region" description="Polar residues" evidence="1">
    <location>
        <begin position="1"/>
        <end position="11"/>
    </location>
</feature>
<reference evidence="3" key="1">
    <citation type="journal article" date="2021" name="Front. Microbiol.">
        <title>Genomic Analysis of the 1-Aminocyclopropane-1-Carboxylate Deaminase-Producing Pseudomonas thivervalensis SC5 Reveals Its Multifaceted Roles in Soil and in Beneficial Interactions With Plants.</title>
        <authorList>
            <person name="Nascimento F.X."/>
            <person name="Uron P."/>
            <person name="Glick B.R."/>
            <person name="Giachini A."/>
            <person name="Rossi M.J."/>
        </authorList>
    </citation>
    <scope>NUCLEOTIDE SEQUENCE [LARGE SCALE GENOMIC DNA]</scope>
    <source>
        <strain evidence="3">PLM3</strain>
    </source>
</reference>
<dbReference type="AlphaFoldDB" id="A0A2Z4ZLU4"/>
<sequence>MMSQPNEQITAQPLRIDGVSDQDPEGRIPLEQLTNGTTGRIARWADFPDQPGEYTDLFVFWAQPNEREIYQNRYTPADDRPEFTFPITPQDMSVDGVAYIRYLLIKHDGNGDPSPVRKLTIDHTPAPSLAEPTFPDSNLWGYLNCTSPVPIWEKVRVAIAPQSIFSGQDECVLEWQGFGSLNGSPPALTSVYEFRKTLSDSEALNGFVMEIPFVPYVKPMVNNDSGVAQYTIYRNGVPKGKSKKGLVKIDRMIPGEAMPCGGFA</sequence>
<dbReference type="EMBL" id="CP022202">
    <property type="protein sequence ID" value="AXA58883.1"/>
    <property type="molecule type" value="Genomic_DNA"/>
</dbReference>
<evidence type="ECO:0000313" key="3">
    <source>
        <dbReference type="Proteomes" id="UP000251666"/>
    </source>
</evidence>
<name>A0A2Z4ZLU4_9PSED</name>
<dbReference type="RefSeq" id="WP_208666253.1">
    <property type="nucleotide sequence ID" value="NZ_CP022201.1"/>
</dbReference>
<accession>A0A2Z4ZLU4</accession>
<evidence type="ECO:0000256" key="1">
    <source>
        <dbReference type="SAM" id="MobiDB-lite"/>
    </source>
</evidence>
<protein>
    <submittedName>
        <fullName evidence="2">Uncharacterized protein</fullName>
    </submittedName>
</protein>
<organism evidence="2 3">
    <name type="scientific">Pseudomonas thivervalensis</name>
    <dbReference type="NCBI Taxonomy" id="86265"/>
    <lineage>
        <taxon>Bacteria</taxon>
        <taxon>Pseudomonadati</taxon>
        <taxon>Pseudomonadota</taxon>
        <taxon>Gammaproteobacteria</taxon>
        <taxon>Pseudomonadales</taxon>
        <taxon>Pseudomonadaceae</taxon>
        <taxon>Pseudomonas</taxon>
    </lineage>
</organism>
<keyword evidence="3" id="KW-1185">Reference proteome</keyword>
<dbReference type="Proteomes" id="UP000251666">
    <property type="component" value="Chromosome"/>
</dbReference>
<gene>
    <name evidence="2" type="ORF">CEQ51_01950</name>
</gene>
<evidence type="ECO:0000313" key="2">
    <source>
        <dbReference type="EMBL" id="AXA58883.1"/>
    </source>
</evidence>
<dbReference type="KEGG" id="pthv:CE140_01950"/>
<proteinExistence type="predicted"/>
<feature type="region of interest" description="Disordered" evidence="1">
    <location>
        <begin position="1"/>
        <end position="31"/>
    </location>
</feature>